<evidence type="ECO:0000259" key="5">
    <source>
        <dbReference type="SMART" id="SM00704"/>
    </source>
</evidence>
<dbReference type="InterPro" id="IPR018967">
    <property type="entry name" value="FeS-contain_CDGSH-typ"/>
</dbReference>
<protein>
    <submittedName>
        <fullName evidence="6">ZnF_CDGSH domain-containing protein</fullName>
    </submittedName>
</protein>
<evidence type="ECO:0000313" key="7">
    <source>
        <dbReference type="Proteomes" id="UP000503399"/>
    </source>
</evidence>
<dbReference type="InterPro" id="IPR042216">
    <property type="entry name" value="MitoNEET_CISD"/>
</dbReference>
<dbReference type="GO" id="GO:0046872">
    <property type="term" value="F:metal ion binding"/>
    <property type="evidence" value="ECO:0007669"/>
    <property type="project" value="UniProtKB-KW"/>
</dbReference>
<keyword evidence="1" id="KW-0001">2Fe-2S</keyword>
<organism evidence="6 7">
    <name type="scientific">Candidatus Hydrogenisulfobacillus filiaventi</name>
    <dbReference type="NCBI Taxonomy" id="2707344"/>
    <lineage>
        <taxon>Bacteria</taxon>
        <taxon>Bacillati</taxon>
        <taxon>Bacillota</taxon>
        <taxon>Clostridia</taxon>
        <taxon>Eubacteriales</taxon>
        <taxon>Clostridiales Family XVII. Incertae Sedis</taxon>
        <taxon>Candidatus Hydrogenisulfobacillus</taxon>
    </lineage>
</organism>
<feature type="domain" description="Iron-binding zinc finger CDGSH type" evidence="5">
    <location>
        <begin position="10"/>
        <end position="49"/>
    </location>
</feature>
<proteinExistence type="predicted"/>
<dbReference type="Proteomes" id="UP000503399">
    <property type="component" value="Chromosome"/>
</dbReference>
<name>A0A6F8ZD58_9FIRM</name>
<gene>
    <name evidence="6" type="ORF">R50_0084</name>
</gene>
<dbReference type="GO" id="GO:0005737">
    <property type="term" value="C:cytoplasm"/>
    <property type="evidence" value="ECO:0007669"/>
    <property type="project" value="UniProtKB-ARBA"/>
</dbReference>
<dbReference type="KEGG" id="hfv:R50_0084"/>
<evidence type="ECO:0000313" key="6">
    <source>
        <dbReference type="EMBL" id="CAB1127590.1"/>
    </source>
</evidence>
<keyword evidence="3" id="KW-0408">Iron</keyword>
<reference evidence="6 7" key="1">
    <citation type="submission" date="2020-02" db="EMBL/GenBank/DDBJ databases">
        <authorList>
            <person name="Hogendoorn C."/>
        </authorList>
    </citation>
    <scope>NUCLEOTIDE SEQUENCE [LARGE SCALE GENOMIC DNA]</scope>
    <source>
        <strain evidence="6">R501</strain>
    </source>
</reference>
<accession>A0A6F8ZD58</accession>
<dbReference type="GO" id="GO:0051537">
    <property type="term" value="F:2 iron, 2 sulfur cluster binding"/>
    <property type="evidence" value="ECO:0007669"/>
    <property type="project" value="UniProtKB-KW"/>
</dbReference>
<keyword evidence="7" id="KW-1185">Reference proteome</keyword>
<dbReference type="EMBL" id="LR778114">
    <property type="protein sequence ID" value="CAB1127590.1"/>
    <property type="molecule type" value="Genomic_DNA"/>
</dbReference>
<keyword evidence="2" id="KW-0479">Metal-binding</keyword>
<dbReference type="AlphaFoldDB" id="A0A6F8ZD58"/>
<dbReference type="Pfam" id="PF09360">
    <property type="entry name" value="zf-CDGSH"/>
    <property type="match status" value="1"/>
</dbReference>
<evidence type="ECO:0000256" key="3">
    <source>
        <dbReference type="ARBA" id="ARBA00023004"/>
    </source>
</evidence>
<sequence>MARLIRHDRQRPYLIREEEVDRFPIAVCACGLSATKPFCDGSHKLTVGENEDTIYVYDGDQRVPLRNRY</sequence>
<evidence type="ECO:0000256" key="2">
    <source>
        <dbReference type="ARBA" id="ARBA00022723"/>
    </source>
</evidence>
<dbReference type="Gene3D" id="3.40.5.90">
    <property type="entry name" value="CDGSH iron-sulfur domain, mitoNEET-type"/>
    <property type="match status" value="1"/>
</dbReference>
<evidence type="ECO:0000256" key="1">
    <source>
        <dbReference type="ARBA" id="ARBA00022714"/>
    </source>
</evidence>
<keyword evidence="4" id="KW-0411">Iron-sulfur</keyword>
<dbReference type="SMART" id="SM00704">
    <property type="entry name" value="ZnF_CDGSH"/>
    <property type="match status" value="1"/>
</dbReference>
<evidence type="ECO:0000256" key="4">
    <source>
        <dbReference type="ARBA" id="ARBA00023014"/>
    </source>
</evidence>